<evidence type="ECO:0000313" key="8">
    <source>
        <dbReference type="Proteomes" id="UP001151287"/>
    </source>
</evidence>
<dbReference type="GO" id="GO:0005634">
    <property type="term" value="C:nucleus"/>
    <property type="evidence" value="ECO:0007669"/>
    <property type="project" value="UniProtKB-SubCell"/>
</dbReference>
<evidence type="ECO:0000256" key="4">
    <source>
        <dbReference type="ARBA" id="ARBA00023163"/>
    </source>
</evidence>
<sequence>MKLSHIYRHTHILVLNQHRSLLSIIDLKFNCIFCMAAVGEFQLHYSDMDPYFMPQGNSSGSGYESGSASSSFGGPTGDGNSDNPIPFDLSEYFIDEVSTHSSLLPPSYMDNSLFQAVQSSGVNLPVGGSGSVSKIAGMDKPRTERIAFRMKSVVEIIDDGFKWRKYGKKSVKNSPNPRNYYKCSTEGCSVKKRVEREKDDPSYVITTYEGIHNHVSPSMIYYTSHDAQSGQYYVSGYQISPGS</sequence>
<evidence type="ECO:0000256" key="3">
    <source>
        <dbReference type="ARBA" id="ARBA00023125"/>
    </source>
</evidence>
<dbReference type="PROSITE" id="PS50811">
    <property type="entry name" value="WRKY"/>
    <property type="match status" value="1"/>
</dbReference>
<evidence type="ECO:0000259" key="6">
    <source>
        <dbReference type="PROSITE" id="PS50811"/>
    </source>
</evidence>
<dbReference type="PANTHER" id="PTHR31221:SF112">
    <property type="entry name" value="WRKY TRANSCRIPTION FACTOR 50-RELATED"/>
    <property type="match status" value="1"/>
</dbReference>
<dbReference type="SUPFAM" id="SSF118290">
    <property type="entry name" value="WRKY DNA-binding domain"/>
    <property type="match status" value="1"/>
</dbReference>
<comment type="caution">
    <text evidence="7">The sequence shown here is derived from an EMBL/GenBank/DDBJ whole genome shotgun (WGS) entry which is preliminary data.</text>
</comment>
<proteinExistence type="predicted"/>
<dbReference type="Pfam" id="PF03106">
    <property type="entry name" value="WRKY"/>
    <property type="match status" value="1"/>
</dbReference>
<dbReference type="SMART" id="SM00774">
    <property type="entry name" value="WRKY"/>
    <property type="match status" value="1"/>
</dbReference>
<dbReference type="GO" id="GO:0003700">
    <property type="term" value="F:DNA-binding transcription factor activity"/>
    <property type="evidence" value="ECO:0007669"/>
    <property type="project" value="InterPro"/>
</dbReference>
<dbReference type="GO" id="GO:0043565">
    <property type="term" value="F:sequence-specific DNA binding"/>
    <property type="evidence" value="ECO:0007669"/>
    <property type="project" value="InterPro"/>
</dbReference>
<name>A0A9Q0C904_9POAL</name>
<gene>
    <name evidence="7" type="ORF">LUZ63_013575</name>
</gene>
<keyword evidence="3" id="KW-0238">DNA-binding</keyword>
<dbReference type="Proteomes" id="UP001151287">
    <property type="component" value="Unassembled WGS sequence"/>
</dbReference>
<organism evidence="7 8">
    <name type="scientific">Rhynchospora breviuscula</name>
    <dbReference type="NCBI Taxonomy" id="2022672"/>
    <lineage>
        <taxon>Eukaryota</taxon>
        <taxon>Viridiplantae</taxon>
        <taxon>Streptophyta</taxon>
        <taxon>Embryophyta</taxon>
        <taxon>Tracheophyta</taxon>
        <taxon>Spermatophyta</taxon>
        <taxon>Magnoliopsida</taxon>
        <taxon>Liliopsida</taxon>
        <taxon>Poales</taxon>
        <taxon>Cyperaceae</taxon>
        <taxon>Cyperoideae</taxon>
        <taxon>Rhynchosporeae</taxon>
        <taxon>Rhynchospora</taxon>
    </lineage>
</organism>
<dbReference type="PANTHER" id="PTHR31221">
    <property type="entry name" value="WRKY TRANSCRIPTION FACTOR PROTEIN 1-RELATED"/>
    <property type="match status" value="1"/>
</dbReference>
<dbReference type="FunFam" id="2.20.25.80:FF:000003">
    <property type="entry name" value="WRKY transcription factor 57"/>
    <property type="match status" value="1"/>
</dbReference>
<dbReference type="EMBL" id="JAMQYH010000004">
    <property type="protein sequence ID" value="KAJ1689420.1"/>
    <property type="molecule type" value="Genomic_DNA"/>
</dbReference>
<dbReference type="AlphaFoldDB" id="A0A9Q0C904"/>
<evidence type="ECO:0000256" key="2">
    <source>
        <dbReference type="ARBA" id="ARBA00023015"/>
    </source>
</evidence>
<dbReference type="InterPro" id="IPR003657">
    <property type="entry name" value="WRKY_dom"/>
</dbReference>
<evidence type="ECO:0000256" key="1">
    <source>
        <dbReference type="ARBA" id="ARBA00004123"/>
    </source>
</evidence>
<evidence type="ECO:0000256" key="5">
    <source>
        <dbReference type="ARBA" id="ARBA00023242"/>
    </source>
</evidence>
<keyword evidence="8" id="KW-1185">Reference proteome</keyword>
<keyword evidence="5" id="KW-0539">Nucleus</keyword>
<dbReference type="InterPro" id="IPR044810">
    <property type="entry name" value="WRKY_plant"/>
</dbReference>
<dbReference type="Gene3D" id="2.20.25.80">
    <property type="entry name" value="WRKY domain"/>
    <property type="match status" value="1"/>
</dbReference>
<comment type="subcellular location">
    <subcellularLocation>
        <location evidence="1">Nucleus</location>
    </subcellularLocation>
</comment>
<feature type="domain" description="WRKY" evidence="6">
    <location>
        <begin position="152"/>
        <end position="217"/>
    </location>
</feature>
<accession>A0A9Q0C904</accession>
<evidence type="ECO:0000313" key="7">
    <source>
        <dbReference type="EMBL" id="KAJ1689420.1"/>
    </source>
</evidence>
<reference evidence="7" key="1">
    <citation type="journal article" date="2022" name="Cell">
        <title>Repeat-based holocentromeres influence genome architecture and karyotype evolution.</title>
        <authorList>
            <person name="Hofstatter P.G."/>
            <person name="Thangavel G."/>
            <person name="Lux T."/>
            <person name="Neumann P."/>
            <person name="Vondrak T."/>
            <person name="Novak P."/>
            <person name="Zhang M."/>
            <person name="Costa L."/>
            <person name="Castellani M."/>
            <person name="Scott A."/>
            <person name="Toegelov H."/>
            <person name="Fuchs J."/>
            <person name="Mata-Sucre Y."/>
            <person name="Dias Y."/>
            <person name="Vanzela A.L.L."/>
            <person name="Huettel B."/>
            <person name="Almeida C.C.S."/>
            <person name="Simkova H."/>
            <person name="Souza G."/>
            <person name="Pedrosa-Harand A."/>
            <person name="Macas J."/>
            <person name="Mayer K.F.X."/>
            <person name="Houben A."/>
            <person name="Marques A."/>
        </authorList>
    </citation>
    <scope>NUCLEOTIDE SEQUENCE</scope>
    <source>
        <strain evidence="7">RhyBre1mFocal</strain>
    </source>
</reference>
<protein>
    <recommendedName>
        <fullName evidence="6">WRKY domain-containing protein</fullName>
    </recommendedName>
</protein>
<dbReference type="OrthoDB" id="693960at2759"/>
<keyword evidence="2" id="KW-0805">Transcription regulation</keyword>
<keyword evidence="4" id="KW-0804">Transcription</keyword>
<dbReference type="InterPro" id="IPR036576">
    <property type="entry name" value="WRKY_dom_sf"/>
</dbReference>